<dbReference type="EMBL" id="JAGEUA010000003">
    <property type="protein sequence ID" value="KAL0994303.1"/>
    <property type="molecule type" value="Genomic_DNA"/>
</dbReference>
<feature type="region of interest" description="Disordered" evidence="3">
    <location>
        <begin position="279"/>
        <end position="300"/>
    </location>
</feature>
<name>A0ABD0X4V0_UMBPY</name>
<sequence>MSHFHRDPAAFPDNSYLCMGSLSSLYHRSANRSEQTNKPHSLDDNDDSLPSPMKANALNVSDRLQHVTDTRVMAHMKEKSLQQDFVSIPATDTCRSPDTSLLSPSNYSYSNLEFDMNSLDRVINTPCARKLHYFQRSPFSQSPRSIAQPRYSSQLPRPSSQATTQSQVLKLAKSREELRLSMPNLNSSPRTSLRSLQAVRNSRHLEANGQLLTDLPSFQLTYPIADFTRSPTGASSVRLASGGKYSSVSAKTKETGPVAAQPSLRMSFQATSIRRQLSAQSLSPSGLRIPCPKSNVNLTE</sequence>
<reference evidence="4 5" key="1">
    <citation type="submission" date="2024-06" db="EMBL/GenBank/DDBJ databases">
        <authorList>
            <person name="Pan Q."/>
            <person name="Wen M."/>
            <person name="Jouanno E."/>
            <person name="Zahm M."/>
            <person name="Klopp C."/>
            <person name="Cabau C."/>
            <person name="Louis A."/>
            <person name="Berthelot C."/>
            <person name="Parey E."/>
            <person name="Roest Crollius H."/>
            <person name="Montfort J."/>
            <person name="Robinson-Rechavi M."/>
            <person name="Bouchez O."/>
            <person name="Lampietro C."/>
            <person name="Lopez Roques C."/>
            <person name="Donnadieu C."/>
            <person name="Postlethwait J."/>
            <person name="Bobe J."/>
            <person name="Verreycken H."/>
            <person name="Guiguen Y."/>
        </authorList>
    </citation>
    <scope>NUCLEOTIDE SEQUENCE [LARGE SCALE GENOMIC DNA]</scope>
    <source>
        <strain evidence="4">Up_M1</strain>
        <tissue evidence="4">Testis</tissue>
    </source>
</reference>
<dbReference type="InterPro" id="IPR026179">
    <property type="entry name" value="Slain"/>
</dbReference>
<keyword evidence="5" id="KW-1185">Reference proteome</keyword>
<dbReference type="AlphaFoldDB" id="A0ABD0X4V0"/>
<gene>
    <name evidence="4" type="ORF">UPYG_G00120440</name>
</gene>
<comment type="similarity">
    <text evidence="1">Belongs to the SLAIN motif-containing family.</text>
</comment>
<feature type="region of interest" description="Disordered" evidence="3">
    <location>
        <begin position="138"/>
        <end position="166"/>
    </location>
</feature>
<dbReference type="Proteomes" id="UP001557470">
    <property type="component" value="Unassembled WGS sequence"/>
</dbReference>
<organism evidence="4 5">
    <name type="scientific">Umbra pygmaea</name>
    <name type="common">Eastern mudminnow</name>
    <dbReference type="NCBI Taxonomy" id="75934"/>
    <lineage>
        <taxon>Eukaryota</taxon>
        <taxon>Metazoa</taxon>
        <taxon>Chordata</taxon>
        <taxon>Craniata</taxon>
        <taxon>Vertebrata</taxon>
        <taxon>Euteleostomi</taxon>
        <taxon>Actinopterygii</taxon>
        <taxon>Neopterygii</taxon>
        <taxon>Teleostei</taxon>
        <taxon>Protacanthopterygii</taxon>
        <taxon>Esociformes</taxon>
        <taxon>Umbridae</taxon>
        <taxon>Umbra</taxon>
    </lineage>
</organism>
<comment type="caution">
    <text evidence="4">The sequence shown here is derived from an EMBL/GenBank/DDBJ whole genome shotgun (WGS) entry which is preliminary data.</text>
</comment>
<accession>A0ABD0X4V0</accession>
<evidence type="ECO:0000256" key="2">
    <source>
        <dbReference type="ARBA" id="ARBA00023054"/>
    </source>
</evidence>
<evidence type="ECO:0000256" key="3">
    <source>
        <dbReference type="SAM" id="MobiDB-lite"/>
    </source>
</evidence>
<evidence type="ECO:0000313" key="4">
    <source>
        <dbReference type="EMBL" id="KAL0994303.1"/>
    </source>
</evidence>
<keyword evidence="2" id="KW-0175">Coiled coil</keyword>
<evidence type="ECO:0000313" key="5">
    <source>
        <dbReference type="Proteomes" id="UP001557470"/>
    </source>
</evidence>
<protein>
    <submittedName>
        <fullName evidence="4">Uncharacterized protein</fullName>
    </submittedName>
</protein>
<feature type="region of interest" description="Disordered" evidence="3">
    <location>
        <begin position="29"/>
        <end position="56"/>
    </location>
</feature>
<evidence type="ECO:0000256" key="1">
    <source>
        <dbReference type="ARBA" id="ARBA00006652"/>
    </source>
</evidence>
<proteinExistence type="inferred from homology"/>
<dbReference type="Pfam" id="PF15301">
    <property type="entry name" value="SLAIN"/>
    <property type="match status" value="1"/>
</dbReference>